<feature type="repeat" description="TPR" evidence="3">
    <location>
        <begin position="6"/>
        <end position="39"/>
    </location>
</feature>
<dbReference type="AlphaFoldDB" id="A0A1J1LQD9"/>
<name>A0A1J1LQD9_9CYAN</name>
<dbReference type="Pfam" id="PF13428">
    <property type="entry name" value="TPR_14"/>
    <property type="match status" value="1"/>
</dbReference>
<feature type="repeat" description="TPR" evidence="3">
    <location>
        <begin position="40"/>
        <end position="73"/>
    </location>
</feature>
<keyword evidence="1" id="KW-0677">Repeat</keyword>
<dbReference type="Proteomes" id="UP000184315">
    <property type="component" value="Unassembled WGS sequence"/>
</dbReference>
<dbReference type="STRING" id="671072.PL9214650239"/>
<organism evidence="4 5">
    <name type="scientific">Planktothrix tepida PCC 9214</name>
    <dbReference type="NCBI Taxonomy" id="671072"/>
    <lineage>
        <taxon>Bacteria</taxon>
        <taxon>Bacillati</taxon>
        <taxon>Cyanobacteriota</taxon>
        <taxon>Cyanophyceae</taxon>
        <taxon>Oscillatoriophycideae</taxon>
        <taxon>Oscillatoriales</taxon>
        <taxon>Microcoleaceae</taxon>
        <taxon>Planktothrix</taxon>
    </lineage>
</organism>
<dbReference type="InterPro" id="IPR011990">
    <property type="entry name" value="TPR-like_helical_dom_sf"/>
</dbReference>
<keyword evidence="2 3" id="KW-0802">TPR repeat</keyword>
<sequence>MNQSNRKGNIQLANQLQREGKWDEAISLYRQALENNPAFSWYYSQLAEIFKKKGCWEEVIQACNKAIELNPNSAWFYYQLCEVFIKIENSIDAVKAYKAIIQLKHSSISPLNDYYIKYYPNLALSLVQQGLLNPVLDCYDEVLKSEPNSAWIYYDFGLILAERGLMPEAVVCFQRAPQLSEALMSPENLDKVLSAYQIAIQFQQSDTTFDQKYDAKKYSSLALSLVQQGLLDHIINCYDQVFNLEPDSASIYYNLGVILGERKFFKEAVICFHRAPQIKLMMNIQEHSSPILGEHKIKNGEVYSRIWHYLNKKDFNSFYDENCFDHLPLDFCTVSKYFEHQNQLKYMEIKNLSNQNNKENDINRKYLTEVGISLANLMIISQNNATLEEIYINSFTDDFSFNFLRKPEKVSPLVEKSIHYCHHQVIDQQSIIETGYRYCICPMTGAILKSNQSFYMDFFRCNFYRFVGSEVFYIIETDLTGEKKFIYFPKPDLLINLVDPFYYGFWNSKYWNLIRFKSCMVCNWKKVKSYIISDQKKKVVSVLGSYNHLGHHFYQELTAIQYLYDQSILDKVDHFLIGPTEFLKIDEVFPEISGNKIHKIEEGQSIFETILENHYFASRFTQFFVTEKLVSRIVKSSYNYVFQQNPQDISRSLSHIELLNYLRKKRKYSEIQKPEFGEIEKSFPLLWINVRSHNRIWVSQVEGIANIINNLYVEYPQMGVIFSGWSSLERGDSKNETVIQRERALVQNIIDLIPVNLKVYNTIGCSIYESVLWSIATDIYIAPVGGGPLFYMTYIANNPNGVLHYNTTLSHLDDRYWFRENAKPPRVLISQKPYVTNLNSNGVSTLTDYECNWKAIYNEICKIIGDLVSFNNIK</sequence>
<evidence type="ECO:0000256" key="2">
    <source>
        <dbReference type="ARBA" id="ARBA00022803"/>
    </source>
</evidence>
<gene>
    <name evidence="4" type="ORF">PL9214650239</name>
</gene>
<dbReference type="SUPFAM" id="SSF48452">
    <property type="entry name" value="TPR-like"/>
    <property type="match status" value="2"/>
</dbReference>
<dbReference type="OrthoDB" id="9204584at2"/>
<evidence type="ECO:0008006" key="6">
    <source>
        <dbReference type="Google" id="ProtNLM"/>
    </source>
</evidence>
<keyword evidence="5" id="KW-1185">Reference proteome</keyword>
<protein>
    <recommendedName>
        <fullName evidence="6">Tetratricopeptide repeat protein</fullName>
    </recommendedName>
</protein>
<evidence type="ECO:0000313" key="5">
    <source>
        <dbReference type="Proteomes" id="UP000184315"/>
    </source>
</evidence>
<dbReference type="Gene3D" id="1.25.40.10">
    <property type="entry name" value="Tetratricopeptide repeat domain"/>
    <property type="match status" value="2"/>
</dbReference>
<dbReference type="InterPro" id="IPR051685">
    <property type="entry name" value="Ycf3/AcsC/BcsC/TPR_MFPF"/>
</dbReference>
<accession>A0A1J1LQD9</accession>
<dbReference type="PANTHER" id="PTHR44943:SF8">
    <property type="entry name" value="TPR REPEAT-CONTAINING PROTEIN MJ0263"/>
    <property type="match status" value="1"/>
</dbReference>
<dbReference type="InterPro" id="IPR019734">
    <property type="entry name" value="TPR_rpt"/>
</dbReference>
<dbReference type="RefSeq" id="WP_072721567.1">
    <property type="nucleotide sequence ID" value="NZ_LN889813.1"/>
</dbReference>
<reference evidence="5" key="1">
    <citation type="submission" date="2015-10" db="EMBL/GenBank/DDBJ databases">
        <authorList>
            <person name="Regsiter A."/>
            <person name="william w."/>
        </authorList>
    </citation>
    <scope>NUCLEOTIDE SEQUENCE [LARGE SCALE GENOMIC DNA]</scope>
</reference>
<proteinExistence type="predicted"/>
<dbReference type="PROSITE" id="PS50005">
    <property type="entry name" value="TPR"/>
    <property type="match status" value="2"/>
</dbReference>
<evidence type="ECO:0000256" key="1">
    <source>
        <dbReference type="ARBA" id="ARBA00022737"/>
    </source>
</evidence>
<dbReference type="PANTHER" id="PTHR44943">
    <property type="entry name" value="CELLULOSE SYNTHASE OPERON PROTEIN C"/>
    <property type="match status" value="1"/>
</dbReference>
<evidence type="ECO:0000256" key="3">
    <source>
        <dbReference type="PROSITE-ProRule" id="PRU00339"/>
    </source>
</evidence>
<dbReference type="EMBL" id="CZDF01000172">
    <property type="protein sequence ID" value="CUR34800.1"/>
    <property type="molecule type" value="Genomic_DNA"/>
</dbReference>
<evidence type="ECO:0000313" key="4">
    <source>
        <dbReference type="EMBL" id="CUR34800.1"/>
    </source>
</evidence>
<dbReference type="SMART" id="SM00028">
    <property type="entry name" value="TPR"/>
    <property type="match status" value="7"/>
</dbReference>